<dbReference type="CDD" id="cd00056">
    <property type="entry name" value="ENDO3c"/>
    <property type="match status" value="1"/>
</dbReference>
<gene>
    <name evidence="5" type="ORF">C447_15826</name>
</gene>
<dbReference type="Pfam" id="PF00730">
    <property type="entry name" value="HhH-GPD"/>
    <property type="match status" value="1"/>
</dbReference>
<keyword evidence="2" id="KW-0227">DNA damage</keyword>
<comment type="caution">
    <text evidence="5">The sequence shown here is derived from an EMBL/GenBank/DDBJ whole genome shotgun (WGS) entry which is preliminary data.</text>
</comment>
<evidence type="ECO:0000256" key="1">
    <source>
        <dbReference type="ARBA" id="ARBA00010817"/>
    </source>
</evidence>
<dbReference type="GO" id="GO:0006285">
    <property type="term" value="P:base-excision repair, AP site formation"/>
    <property type="evidence" value="ECO:0007669"/>
    <property type="project" value="TreeGrafter"/>
</dbReference>
<feature type="domain" description="HhH-GPD" evidence="4">
    <location>
        <begin position="37"/>
        <end position="187"/>
    </location>
</feature>
<dbReference type="SUPFAM" id="SSF48150">
    <property type="entry name" value="DNA-glycosylase"/>
    <property type="match status" value="1"/>
</dbReference>
<accession>M0LS01</accession>
<dbReference type="PANTHER" id="PTHR43003:SF5">
    <property type="entry name" value="DNA-3-METHYLADENINE GLYCOSYLASE"/>
    <property type="match status" value="1"/>
</dbReference>
<keyword evidence="3" id="KW-0234">DNA repair</keyword>
<protein>
    <submittedName>
        <fullName evidence="5">HhH-GPD family protein</fullName>
    </submittedName>
</protein>
<dbReference type="GO" id="GO:0043916">
    <property type="term" value="F:DNA-7-methylguanine glycosylase activity"/>
    <property type="evidence" value="ECO:0007669"/>
    <property type="project" value="TreeGrafter"/>
</dbReference>
<name>M0LS01_9EURY</name>
<organism evidence="5 6">
    <name type="scientific">Halococcus hamelinensis 100A6</name>
    <dbReference type="NCBI Taxonomy" id="1132509"/>
    <lineage>
        <taxon>Archaea</taxon>
        <taxon>Methanobacteriati</taxon>
        <taxon>Methanobacteriota</taxon>
        <taxon>Stenosarchaea group</taxon>
        <taxon>Halobacteria</taxon>
        <taxon>Halobacteriales</taxon>
        <taxon>Halococcaceae</taxon>
        <taxon>Halococcus</taxon>
    </lineage>
</organism>
<dbReference type="InterPro" id="IPR051912">
    <property type="entry name" value="Alkylbase_DNA_Glycosylase/TA"/>
</dbReference>
<dbReference type="Gene3D" id="1.10.1670.40">
    <property type="match status" value="1"/>
</dbReference>
<evidence type="ECO:0000313" key="6">
    <source>
        <dbReference type="Proteomes" id="UP000011566"/>
    </source>
</evidence>
<dbReference type="PANTHER" id="PTHR43003">
    <property type="entry name" value="DNA-3-METHYLADENINE GLYCOSYLASE"/>
    <property type="match status" value="1"/>
</dbReference>
<dbReference type="EMBL" id="AOMB01000042">
    <property type="protein sequence ID" value="EMA36256.1"/>
    <property type="molecule type" value="Genomic_DNA"/>
</dbReference>
<dbReference type="eggNOG" id="arCOG00464">
    <property type="taxonomic scope" value="Archaea"/>
</dbReference>
<dbReference type="FunFam" id="1.10.340.30:FF:000004">
    <property type="entry name" value="DNA-3-methyladenine glycosylase II"/>
    <property type="match status" value="1"/>
</dbReference>
<evidence type="ECO:0000256" key="2">
    <source>
        <dbReference type="ARBA" id="ARBA00022763"/>
    </source>
</evidence>
<evidence type="ECO:0000256" key="3">
    <source>
        <dbReference type="ARBA" id="ARBA00023204"/>
    </source>
</evidence>
<dbReference type="GO" id="GO:0008725">
    <property type="term" value="F:DNA-3-methyladenine glycosylase activity"/>
    <property type="evidence" value="ECO:0007669"/>
    <property type="project" value="TreeGrafter"/>
</dbReference>
<dbReference type="InterPro" id="IPR011257">
    <property type="entry name" value="DNA_glycosylase"/>
</dbReference>
<dbReference type="GO" id="GO:0032131">
    <property type="term" value="F:alkylated DNA binding"/>
    <property type="evidence" value="ECO:0007669"/>
    <property type="project" value="TreeGrafter"/>
</dbReference>
<dbReference type="GO" id="GO:0032993">
    <property type="term" value="C:protein-DNA complex"/>
    <property type="evidence" value="ECO:0007669"/>
    <property type="project" value="TreeGrafter"/>
</dbReference>
<dbReference type="Proteomes" id="UP000011566">
    <property type="component" value="Unassembled WGS sequence"/>
</dbReference>
<evidence type="ECO:0000313" key="5">
    <source>
        <dbReference type="EMBL" id="EMA36256.1"/>
    </source>
</evidence>
<comment type="similarity">
    <text evidence="1">Belongs to the alkylbase DNA glycosidase AlkA family.</text>
</comment>
<dbReference type="AlphaFoldDB" id="M0LS01"/>
<proteinExistence type="inferred from homology"/>
<dbReference type="InterPro" id="IPR003265">
    <property type="entry name" value="HhH-GPD_domain"/>
</dbReference>
<sequence length="187" mass="20951">MDELTQDPVMAELVEEYGPLELDPAESEFERLVISIVNQSISTASANAVRERTFALFDGVTPEAVLAADEETLVEAGLGKAKTEYIRNAAEAFIERDLTRAGLADATDQEVIDELAEIHGIGEWTGRMYLIFALGREDVFPVGDLAVRRAVESLYGEMSRAEMREFAERWEPSRSLATLYLWEHYES</sequence>
<dbReference type="GO" id="GO:0006307">
    <property type="term" value="P:DNA alkylation repair"/>
    <property type="evidence" value="ECO:0007669"/>
    <property type="project" value="TreeGrafter"/>
</dbReference>
<evidence type="ECO:0000259" key="4">
    <source>
        <dbReference type="SMART" id="SM00478"/>
    </source>
</evidence>
<dbReference type="RefSeq" id="WP_007695631.1">
    <property type="nucleotide sequence ID" value="NZ_AJRK01000418.1"/>
</dbReference>
<dbReference type="PATRIC" id="fig|1132509.6.peg.3674"/>
<keyword evidence="6" id="KW-1185">Reference proteome</keyword>
<reference evidence="5 6" key="1">
    <citation type="journal article" date="2014" name="PLoS Genet.">
        <title>Phylogenetically driven sequencing of extremely halophilic archaea reveals strategies for static and dynamic osmo-response.</title>
        <authorList>
            <person name="Becker E.A."/>
            <person name="Seitzer P.M."/>
            <person name="Tritt A."/>
            <person name="Larsen D."/>
            <person name="Krusor M."/>
            <person name="Yao A.I."/>
            <person name="Wu D."/>
            <person name="Madern D."/>
            <person name="Eisen J.A."/>
            <person name="Darling A.E."/>
            <person name="Facciotti M.T."/>
        </authorList>
    </citation>
    <scope>NUCLEOTIDE SEQUENCE [LARGE SCALE GENOMIC DNA]</scope>
    <source>
        <strain evidence="5 6">100A6</strain>
    </source>
</reference>
<dbReference type="Gene3D" id="1.10.340.30">
    <property type="entry name" value="Hypothetical protein, domain 2"/>
    <property type="match status" value="1"/>
</dbReference>
<dbReference type="OrthoDB" id="8200at2157"/>
<dbReference type="SMART" id="SM00478">
    <property type="entry name" value="ENDO3c"/>
    <property type="match status" value="1"/>
</dbReference>